<dbReference type="AlphaFoldDB" id="A0A385PZC5"/>
<evidence type="ECO:0000313" key="2">
    <source>
        <dbReference type="Proteomes" id="UP000265562"/>
    </source>
</evidence>
<dbReference type="OrthoDB" id="2067544at2"/>
<organism evidence="1 2">
    <name type="scientific">Lachnoanaerobaculum umeaense</name>
    <dbReference type="NCBI Taxonomy" id="617123"/>
    <lineage>
        <taxon>Bacteria</taxon>
        <taxon>Bacillati</taxon>
        <taxon>Bacillota</taxon>
        <taxon>Clostridia</taxon>
        <taxon>Lachnospirales</taxon>
        <taxon>Lachnospiraceae</taxon>
        <taxon>Lachnoanaerobaculum</taxon>
    </lineage>
</organism>
<dbReference type="PROSITE" id="PS51257">
    <property type="entry name" value="PROKAR_LIPOPROTEIN"/>
    <property type="match status" value="1"/>
</dbReference>
<keyword evidence="2" id="KW-1185">Reference proteome</keyword>
<dbReference type="EMBL" id="CP032364">
    <property type="protein sequence ID" value="AYA99286.1"/>
    <property type="molecule type" value="Genomic_DNA"/>
</dbReference>
<reference evidence="1 2" key="1">
    <citation type="submission" date="2018-09" db="EMBL/GenBank/DDBJ databases">
        <title>Genome sequencing of Lachnoanaerobaculum umeaense DSM 23576.</title>
        <authorList>
            <person name="Kook J.-K."/>
            <person name="Park S.-N."/>
            <person name="Lim Y.K."/>
        </authorList>
    </citation>
    <scope>NUCLEOTIDE SEQUENCE [LARGE SCALE GENOMIC DNA]</scope>
    <source>
        <strain evidence="2">DSM 23576 \ CCUG 58757</strain>
    </source>
</reference>
<dbReference type="Proteomes" id="UP000265562">
    <property type="component" value="Chromosome"/>
</dbReference>
<proteinExistence type="predicted"/>
<gene>
    <name evidence="1" type="ORF">D4A81_04635</name>
</gene>
<sequence>MKEEQFSLACLIVGIMSCVLCCICLGLPLGIVGVVLFILSTGGGNGVNSTAALGLALSIVGFILSIISIILFIIFIGNVNNSIFYRPYFDYNSHEYNDDKQEHYNLPYYFENKDIDEL</sequence>
<dbReference type="KEGG" id="lua:D4A81_04635"/>
<protein>
    <submittedName>
        <fullName evidence="1">DUF4190 domain-containing protein</fullName>
    </submittedName>
</protein>
<name>A0A385PZC5_9FIRM</name>
<accession>A0A385PZC5</accession>
<evidence type="ECO:0000313" key="1">
    <source>
        <dbReference type="EMBL" id="AYA99286.1"/>
    </source>
</evidence>
<dbReference type="RefSeq" id="WP_111525378.1">
    <property type="nucleotide sequence ID" value="NZ_CP032364.1"/>
</dbReference>